<dbReference type="GO" id="GO:0006567">
    <property type="term" value="P:L-threonine catabolic process"/>
    <property type="evidence" value="ECO:0007669"/>
    <property type="project" value="TreeGrafter"/>
</dbReference>
<dbReference type="AlphaFoldDB" id="A0AA86NQK7"/>
<proteinExistence type="inferred from homology"/>
<evidence type="ECO:0000259" key="5">
    <source>
        <dbReference type="Pfam" id="PF00291"/>
    </source>
</evidence>
<dbReference type="GO" id="GO:0004794">
    <property type="term" value="F:threonine deaminase activity"/>
    <property type="evidence" value="ECO:0007669"/>
    <property type="project" value="TreeGrafter"/>
</dbReference>
<evidence type="ECO:0000313" key="8">
    <source>
        <dbReference type="Proteomes" id="UP001642409"/>
    </source>
</evidence>
<dbReference type="CDD" id="cd01562">
    <property type="entry name" value="Thr-dehyd"/>
    <property type="match status" value="1"/>
</dbReference>
<evidence type="ECO:0000256" key="4">
    <source>
        <dbReference type="ARBA" id="ARBA00023239"/>
    </source>
</evidence>
<evidence type="ECO:0000256" key="3">
    <source>
        <dbReference type="ARBA" id="ARBA00022898"/>
    </source>
</evidence>
<evidence type="ECO:0000256" key="2">
    <source>
        <dbReference type="ARBA" id="ARBA00010869"/>
    </source>
</evidence>
<feature type="domain" description="Tryptophan synthase beta chain-like PALP" evidence="5">
    <location>
        <begin position="545"/>
        <end position="834"/>
    </location>
</feature>
<sequence>MRNSQFGVKPKIPGVLYAISPKLSKSKLTETSPMSVKLVQPRRESQLSNIEPVLSFTEDVTEQQEKDPLIFKQYQILSEDARCDLHFVLENITGFDHIACRGYRQLISQLGCEKGLCLFVRQQSIWQHLLPIAAACKQFDIPLDIVLDRTQHSLQISQLYFLYGALQLKARIVPESKYKQIQAISNTDLSKSLDHLVKDFLHKLQICFNNHQMQPDYIVVPHETTIFTRNDFVHALSKITKYKIVSTIETQSDDNPALVSWIQSMNQNISFGSFFFNIDRKHTGTVSLDGLKYYFDTLPNNLLQVEFNSYDHMHSILFKEINNMFVVSQNQQEIEPVKCPRKENIQSFKQFLNATHTLATGMFITPLCAVMNYKFMFKPTDKIVCLVTGAIITSDKNQDQCGYVDDYLFQCLEETYELVNVTVHYNTTRMTDTTMLMQIIKDNAISAHHFRFIADGVVVQCKSCSYDQIVNLKEQFAKAIKCTVEVNFESNIPHINKPKAVSFQNEKADASDLKYESVTKGFSDITIESVKNASNLLKKSKATDDTIIIEDKSYSDQLGLKIILQMENLQQTGSFKIRGASNMLLKAYNQFKENNQTIKGVVACSAGNHAQGVAKTAKLLGIKCTIVCPETAPLTKLYNTLRYGAEVIKYGAVFDISNTYAMNLAAERGWVFVPPYNHLDVIEGQATIAHELMQQIKDIDYILVNVGGGGMISGIYSYAKLLNPNIKIIGIQASRVFPLEDYNKNNQLKEVNKTAATIADGCNVKQPGGIHNSILQQIDQYVSVDENEIAATIINVLLTTKTLCEGAGVMGLTALMYKKLEIEKDKKVAIVMCGGNIDIARLQLIYKLGSVSLGKKISIKLCIQNNSSAMHQLSADIQRFAGRIDDIKIEREVVDWDQAFVTIQARMPCIEATNELKEQLSQKYPEIIYQCENLIVK</sequence>
<organism evidence="6">
    <name type="scientific">Hexamita inflata</name>
    <dbReference type="NCBI Taxonomy" id="28002"/>
    <lineage>
        <taxon>Eukaryota</taxon>
        <taxon>Metamonada</taxon>
        <taxon>Diplomonadida</taxon>
        <taxon>Hexamitidae</taxon>
        <taxon>Hexamitinae</taxon>
        <taxon>Hexamita</taxon>
    </lineage>
</organism>
<dbReference type="FunFam" id="3.40.50.1100:FF:000005">
    <property type="entry name" value="Threonine dehydratase catabolic"/>
    <property type="match status" value="1"/>
</dbReference>
<reference evidence="6" key="1">
    <citation type="submission" date="2023-06" db="EMBL/GenBank/DDBJ databases">
        <authorList>
            <person name="Kurt Z."/>
        </authorList>
    </citation>
    <scope>NUCLEOTIDE SEQUENCE</scope>
</reference>
<dbReference type="InterPro" id="IPR050147">
    <property type="entry name" value="Ser/Thr_Dehydratase"/>
</dbReference>
<dbReference type="SUPFAM" id="SSF53686">
    <property type="entry name" value="Tryptophan synthase beta subunit-like PLP-dependent enzymes"/>
    <property type="match status" value="1"/>
</dbReference>
<dbReference type="EMBL" id="CAXDID020000465">
    <property type="protein sequence ID" value="CAL6094278.1"/>
    <property type="molecule type" value="Genomic_DNA"/>
</dbReference>
<gene>
    <name evidence="6" type="ORF">HINF_LOCUS11243</name>
    <name evidence="7" type="ORF">HINF_LOCUS67392</name>
</gene>
<dbReference type="PROSITE" id="PS00165">
    <property type="entry name" value="DEHYDRATASE_SER_THR"/>
    <property type="match status" value="1"/>
</dbReference>
<dbReference type="Pfam" id="PF00291">
    <property type="entry name" value="PALP"/>
    <property type="match status" value="1"/>
</dbReference>
<dbReference type="PANTHER" id="PTHR48078">
    <property type="entry name" value="THREONINE DEHYDRATASE, MITOCHONDRIAL-RELATED"/>
    <property type="match status" value="1"/>
</dbReference>
<dbReference type="EMBL" id="CATOUU010000288">
    <property type="protein sequence ID" value="CAI9923598.1"/>
    <property type="molecule type" value="Genomic_DNA"/>
</dbReference>
<dbReference type="PANTHER" id="PTHR48078:SF19">
    <property type="entry name" value="ACT DOMAIN-CONTAINING PROTEIN"/>
    <property type="match status" value="1"/>
</dbReference>
<dbReference type="Proteomes" id="UP001642409">
    <property type="component" value="Unassembled WGS sequence"/>
</dbReference>
<dbReference type="GO" id="GO:0009097">
    <property type="term" value="P:isoleucine biosynthetic process"/>
    <property type="evidence" value="ECO:0007669"/>
    <property type="project" value="TreeGrafter"/>
</dbReference>
<accession>A0AA86NQK7</accession>
<reference evidence="7 8" key="2">
    <citation type="submission" date="2024-07" db="EMBL/GenBank/DDBJ databases">
        <authorList>
            <person name="Akdeniz Z."/>
        </authorList>
    </citation>
    <scope>NUCLEOTIDE SEQUENCE [LARGE SCALE GENOMIC DNA]</scope>
</reference>
<evidence type="ECO:0000313" key="7">
    <source>
        <dbReference type="EMBL" id="CAL6094278.1"/>
    </source>
</evidence>
<dbReference type="InterPro" id="IPR000634">
    <property type="entry name" value="Ser/Thr_deHydtase_PyrdxlP-BS"/>
</dbReference>
<comment type="cofactor">
    <cofactor evidence="1">
        <name>pyridoxal 5'-phosphate</name>
        <dbReference type="ChEBI" id="CHEBI:597326"/>
    </cofactor>
</comment>
<dbReference type="Gene3D" id="3.40.50.1100">
    <property type="match status" value="2"/>
</dbReference>
<keyword evidence="8" id="KW-1185">Reference proteome</keyword>
<dbReference type="GO" id="GO:0003941">
    <property type="term" value="F:L-serine ammonia-lyase activity"/>
    <property type="evidence" value="ECO:0007669"/>
    <property type="project" value="TreeGrafter"/>
</dbReference>
<dbReference type="GO" id="GO:0030170">
    <property type="term" value="F:pyridoxal phosphate binding"/>
    <property type="evidence" value="ECO:0007669"/>
    <property type="project" value="InterPro"/>
</dbReference>
<dbReference type="InterPro" id="IPR001926">
    <property type="entry name" value="TrpB-like_PALP"/>
</dbReference>
<evidence type="ECO:0000313" key="6">
    <source>
        <dbReference type="EMBL" id="CAI9923598.1"/>
    </source>
</evidence>
<keyword evidence="3" id="KW-0663">Pyridoxal phosphate</keyword>
<dbReference type="GO" id="GO:0006565">
    <property type="term" value="P:L-serine catabolic process"/>
    <property type="evidence" value="ECO:0007669"/>
    <property type="project" value="TreeGrafter"/>
</dbReference>
<comment type="similarity">
    <text evidence="2">Belongs to the serine/threonine dehydratase family.</text>
</comment>
<comment type="caution">
    <text evidence="6">The sequence shown here is derived from an EMBL/GenBank/DDBJ whole genome shotgun (WGS) entry which is preliminary data.</text>
</comment>
<dbReference type="InterPro" id="IPR036052">
    <property type="entry name" value="TrpB-like_PALP_sf"/>
</dbReference>
<protein>
    <submittedName>
        <fullName evidence="6">Threonine dehydratase</fullName>
    </submittedName>
    <submittedName>
        <fullName evidence="7">Threonine_dehydratase</fullName>
    </submittedName>
</protein>
<evidence type="ECO:0000256" key="1">
    <source>
        <dbReference type="ARBA" id="ARBA00001933"/>
    </source>
</evidence>
<name>A0AA86NQK7_9EUKA</name>
<keyword evidence="4" id="KW-0456">Lyase</keyword>